<keyword evidence="2" id="KW-1185">Reference proteome</keyword>
<accession>A0A1W2DS73</accession>
<reference evidence="1 2" key="1">
    <citation type="submission" date="2017-04" db="EMBL/GenBank/DDBJ databases">
        <authorList>
            <person name="Afonso C.L."/>
            <person name="Miller P.J."/>
            <person name="Scott M.A."/>
            <person name="Spackman E."/>
            <person name="Goraichik I."/>
            <person name="Dimitrov K.M."/>
            <person name="Suarez D.L."/>
            <person name="Swayne D.E."/>
        </authorList>
    </citation>
    <scope>NUCLEOTIDE SEQUENCE [LARGE SCALE GENOMIC DNA]</scope>
    <source>
        <strain evidence="1 2">DSM 3385</strain>
    </source>
</reference>
<dbReference type="Proteomes" id="UP000192418">
    <property type="component" value="Unassembled WGS sequence"/>
</dbReference>
<dbReference type="AlphaFoldDB" id="A0A1W2DS73"/>
<evidence type="ECO:0000313" key="2">
    <source>
        <dbReference type="Proteomes" id="UP000192418"/>
    </source>
</evidence>
<gene>
    <name evidence="1" type="ORF">SAMN02746065_12010</name>
</gene>
<name>A0A1W2DS73_9BACT</name>
<protein>
    <submittedName>
        <fullName evidence="1">Uncharacterized protein</fullName>
    </submittedName>
</protein>
<sequence>MAINRNTLCQPLEGPYINQGTCEHYNGAAQICNLMRNDISYPITFDDFCKKAKRCNPDKIMATITKGIIKVKYSDLFDDISAESQALVVIVKNKMEKYFPLENPTIESLYSYLRKVIYFTIIEELKKEQKLLPETTCRTCLHRSGDRGKYSCSAQAGKAVKLTEQCPSYTPISIEVTKEPEDISTPEEIKKKCETIEKIKKSEEIHDCVKILNQRIAHGRTPAIQNRYLTQKLIFMDLANNVMGTKKTYRYKNTSDITWITHEAGKWGVAGNTVRAYITAISIYWTLCMRYIDFTCRILKRPSVETRPQNHSQHRQTVMLHQNYLICCNDTEKHQKIPIGERVAKMMDMSQKTTENTWHHIICRLLANAECCQGQRGGCTLKKDCQQVALTFFDDLLAKTASSEHNNAEKKPNFWNFSYKPQSILDFFKEQSPE</sequence>
<evidence type="ECO:0000313" key="1">
    <source>
        <dbReference type="EMBL" id="SMD00233.1"/>
    </source>
</evidence>
<proteinExistence type="predicted"/>
<dbReference type="EMBL" id="FWXY01000020">
    <property type="protein sequence ID" value="SMD00233.1"/>
    <property type="molecule type" value="Genomic_DNA"/>
</dbReference>
<organism evidence="1 2">
    <name type="scientific">Desulfocicer vacuolatum DSM 3385</name>
    <dbReference type="NCBI Taxonomy" id="1121400"/>
    <lineage>
        <taxon>Bacteria</taxon>
        <taxon>Pseudomonadati</taxon>
        <taxon>Thermodesulfobacteriota</taxon>
        <taxon>Desulfobacteria</taxon>
        <taxon>Desulfobacterales</taxon>
        <taxon>Desulfobacteraceae</taxon>
        <taxon>Desulfocicer</taxon>
    </lineage>
</organism>
<dbReference type="STRING" id="1121400.SAMN02746065_12010"/>